<comment type="caution">
    <text evidence="2">The sequence shown here is derived from an EMBL/GenBank/DDBJ whole genome shotgun (WGS) entry which is preliminary data.</text>
</comment>
<proteinExistence type="predicted"/>
<dbReference type="AlphaFoldDB" id="A0A5A7PFN3"/>
<name>A0A5A7PFN3_STRAF</name>
<feature type="region of interest" description="Disordered" evidence="1">
    <location>
        <begin position="106"/>
        <end position="126"/>
    </location>
</feature>
<evidence type="ECO:0000313" key="2">
    <source>
        <dbReference type="EMBL" id="GER31703.1"/>
    </source>
</evidence>
<reference evidence="3" key="1">
    <citation type="journal article" date="2019" name="Curr. Biol.">
        <title>Genome Sequence of Striga asiatica Provides Insight into the Evolution of Plant Parasitism.</title>
        <authorList>
            <person name="Yoshida S."/>
            <person name="Kim S."/>
            <person name="Wafula E.K."/>
            <person name="Tanskanen J."/>
            <person name="Kim Y.M."/>
            <person name="Honaas L."/>
            <person name="Yang Z."/>
            <person name="Spallek T."/>
            <person name="Conn C.E."/>
            <person name="Ichihashi Y."/>
            <person name="Cheong K."/>
            <person name="Cui S."/>
            <person name="Der J.P."/>
            <person name="Gundlach H."/>
            <person name="Jiao Y."/>
            <person name="Hori C."/>
            <person name="Ishida J.K."/>
            <person name="Kasahara H."/>
            <person name="Kiba T."/>
            <person name="Kim M.S."/>
            <person name="Koo N."/>
            <person name="Laohavisit A."/>
            <person name="Lee Y.H."/>
            <person name="Lumba S."/>
            <person name="McCourt P."/>
            <person name="Mortimer J.C."/>
            <person name="Mutuku J.M."/>
            <person name="Nomura T."/>
            <person name="Sasaki-Sekimoto Y."/>
            <person name="Seto Y."/>
            <person name="Wang Y."/>
            <person name="Wakatake T."/>
            <person name="Sakakibara H."/>
            <person name="Demura T."/>
            <person name="Yamaguchi S."/>
            <person name="Yoneyama K."/>
            <person name="Manabe R.I."/>
            <person name="Nelson D.C."/>
            <person name="Schulman A.H."/>
            <person name="Timko M.P."/>
            <person name="dePamphilis C.W."/>
            <person name="Choi D."/>
            <person name="Shirasu K."/>
        </authorList>
    </citation>
    <scope>NUCLEOTIDE SEQUENCE [LARGE SCALE GENOMIC DNA]</scope>
    <source>
        <strain evidence="3">cv. UVA1</strain>
    </source>
</reference>
<gene>
    <name evidence="2" type="ORF">STAS_07735</name>
</gene>
<sequence length="126" mass="13777">MHKTISAGLNVFAAAPTPAGKRLTDVRHWKSARCRLAATLNRQRLTCRLLHREALSHAGRRGNHPNTEKSPPPLSRTTGGQISLANRTEIDAPQYVFGGRQWSRLTGCRAPRSGFGASSRPRLSLG</sequence>
<organism evidence="2 3">
    <name type="scientific">Striga asiatica</name>
    <name type="common">Asiatic witchweed</name>
    <name type="synonym">Buchnera asiatica</name>
    <dbReference type="NCBI Taxonomy" id="4170"/>
    <lineage>
        <taxon>Eukaryota</taxon>
        <taxon>Viridiplantae</taxon>
        <taxon>Streptophyta</taxon>
        <taxon>Embryophyta</taxon>
        <taxon>Tracheophyta</taxon>
        <taxon>Spermatophyta</taxon>
        <taxon>Magnoliopsida</taxon>
        <taxon>eudicotyledons</taxon>
        <taxon>Gunneridae</taxon>
        <taxon>Pentapetalae</taxon>
        <taxon>asterids</taxon>
        <taxon>lamiids</taxon>
        <taxon>Lamiales</taxon>
        <taxon>Orobanchaceae</taxon>
        <taxon>Buchnereae</taxon>
        <taxon>Striga</taxon>
    </lineage>
</organism>
<feature type="compositionally biased region" description="Polar residues" evidence="1">
    <location>
        <begin position="64"/>
        <end position="85"/>
    </location>
</feature>
<protein>
    <submittedName>
        <fullName evidence="2">Uncharacterized protein</fullName>
    </submittedName>
</protein>
<feature type="region of interest" description="Disordered" evidence="1">
    <location>
        <begin position="56"/>
        <end position="85"/>
    </location>
</feature>
<dbReference type="Proteomes" id="UP000325081">
    <property type="component" value="Unassembled WGS sequence"/>
</dbReference>
<dbReference type="EMBL" id="BKCP01004516">
    <property type="protein sequence ID" value="GER31703.1"/>
    <property type="molecule type" value="Genomic_DNA"/>
</dbReference>
<evidence type="ECO:0000313" key="3">
    <source>
        <dbReference type="Proteomes" id="UP000325081"/>
    </source>
</evidence>
<accession>A0A5A7PFN3</accession>
<evidence type="ECO:0000256" key="1">
    <source>
        <dbReference type="SAM" id="MobiDB-lite"/>
    </source>
</evidence>
<keyword evidence="3" id="KW-1185">Reference proteome</keyword>